<dbReference type="Proteomes" id="UP000562322">
    <property type="component" value="Unassembled WGS sequence"/>
</dbReference>
<accession>A0A7L0VYL0</accession>
<name>A0A7L0VYL0_ALELA</name>
<dbReference type="OrthoDB" id="3222at2759"/>
<dbReference type="EMBL" id="VXAV01001028">
    <property type="protein sequence ID" value="NXL83938.1"/>
    <property type="molecule type" value="Genomic_DNA"/>
</dbReference>
<dbReference type="Gene3D" id="1.20.1080.10">
    <property type="entry name" value="Glycerol uptake facilitator protein"/>
    <property type="match status" value="1"/>
</dbReference>
<gene>
    <name evidence="6" type="primary">Aqp8</name>
    <name evidence="6" type="ORF">ALELAT_R01117</name>
</gene>
<evidence type="ECO:0000256" key="3">
    <source>
        <dbReference type="ARBA" id="ARBA00022989"/>
    </source>
</evidence>
<keyword evidence="7" id="KW-1185">Reference proteome</keyword>
<dbReference type="InterPro" id="IPR023271">
    <property type="entry name" value="Aquaporin-like"/>
</dbReference>
<dbReference type="SUPFAM" id="SSF81338">
    <property type="entry name" value="Aquaporin-like"/>
    <property type="match status" value="1"/>
</dbReference>
<protein>
    <submittedName>
        <fullName evidence="6">AQP8 protein</fullName>
    </submittedName>
</protein>
<sequence length="70" mass="7711">DMGDDERPLTKPHWYERYVLPCVAELLGTAIFVFVGCMSVVEDTENTGRLQPALVHGLAIVPTVVILSNI</sequence>
<evidence type="ECO:0000313" key="6">
    <source>
        <dbReference type="EMBL" id="NXL83938.1"/>
    </source>
</evidence>
<keyword evidence="4 5" id="KW-0472">Membrane</keyword>
<dbReference type="AlphaFoldDB" id="A0A7L0VYL0"/>
<evidence type="ECO:0000256" key="1">
    <source>
        <dbReference type="ARBA" id="ARBA00004141"/>
    </source>
</evidence>
<keyword evidence="3 5" id="KW-1133">Transmembrane helix</keyword>
<evidence type="ECO:0000256" key="2">
    <source>
        <dbReference type="ARBA" id="ARBA00022692"/>
    </source>
</evidence>
<feature type="transmembrane region" description="Helical" evidence="5">
    <location>
        <begin position="18"/>
        <end position="41"/>
    </location>
</feature>
<comment type="caution">
    <text evidence="6">The sequence shown here is derived from an EMBL/GenBank/DDBJ whole genome shotgun (WGS) entry which is preliminary data.</text>
</comment>
<keyword evidence="2 5" id="KW-0812">Transmembrane</keyword>
<proteinExistence type="predicted"/>
<evidence type="ECO:0000256" key="4">
    <source>
        <dbReference type="ARBA" id="ARBA00023136"/>
    </source>
</evidence>
<feature type="non-terminal residue" evidence="6">
    <location>
        <position position="70"/>
    </location>
</feature>
<dbReference type="GO" id="GO:0016020">
    <property type="term" value="C:membrane"/>
    <property type="evidence" value="ECO:0007669"/>
    <property type="project" value="UniProtKB-SubCell"/>
</dbReference>
<evidence type="ECO:0000313" key="7">
    <source>
        <dbReference type="Proteomes" id="UP000562322"/>
    </source>
</evidence>
<feature type="transmembrane region" description="Helical" evidence="5">
    <location>
        <begin position="53"/>
        <end position="69"/>
    </location>
</feature>
<reference evidence="6 7" key="1">
    <citation type="submission" date="2019-09" db="EMBL/GenBank/DDBJ databases">
        <title>Bird 10,000 Genomes (B10K) Project - Family phase.</title>
        <authorList>
            <person name="Zhang G."/>
        </authorList>
    </citation>
    <scope>NUCLEOTIDE SEQUENCE [LARGE SCALE GENOMIC DNA]</scope>
    <source>
        <strain evidence="6">B10K-DU-001-39</strain>
        <tissue evidence="6">Muscle</tissue>
    </source>
</reference>
<feature type="non-terminal residue" evidence="6">
    <location>
        <position position="1"/>
    </location>
</feature>
<evidence type="ECO:0000256" key="5">
    <source>
        <dbReference type="SAM" id="Phobius"/>
    </source>
</evidence>
<organism evidence="6 7">
    <name type="scientific">Alectura lathami</name>
    <name type="common">Australian brush turkey</name>
    <dbReference type="NCBI Taxonomy" id="81907"/>
    <lineage>
        <taxon>Eukaryota</taxon>
        <taxon>Metazoa</taxon>
        <taxon>Chordata</taxon>
        <taxon>Craniata</taxon>
        <taxon>Vertebrata</taxon>
        <taxon>Euteleostomi</taxon>
        <taxon>Archelosauria</taxon>
        <taxon>Archosauria</taxon>
        <taxon>Dinosauria</taxon>
        <taxon>Saurischia</taxon>
        <taxon>Theropoda</taxon>
        <taxon>Coelurosauria</taxon>
        <taxon>Aves</taxon>
        <taxon>Neognathae</taxon>
        <taxon>Galloanserae</taxon>
        <taxon>Galliformes</taxon>
        <taxon>Megapodiidae</taxon>
        <taxon>Alectura</taxon>
    </lineage>
</organism>
<comment type="subcellular location">
    <subcellularLocation>
        <location evidence="1">Membrane</location>
        <topology evidence="1">Multi-pass membrane protein</topology>
    </subcellularLocation>
</comment>